<sequence>MIFILIFGSPGKQGGTGKIRRKGAGAFPEKLRREVVFRHWPPTEGGRRDC</sequence>
<dbReference type="AlphaFoldDB" id="A0A150M7T6"/>
<dbReference type="EMBL" id="LQYT01000036">
    <property type="protein sequence ID" value="KYD20169.1"/>
    <property type="molecule type" value="Genomic_DNA"/>
</dbReference>
<reference evidence="1 2" key="1">
    <citation type="submission" date="2016-01" db="EMBL/GenBank/DDBJ databases">
        <title>Draft Genome Sequences of Seven Thermophilic Sporeformers Isolated from Foods.</title>
        <authorList>
            <person name="Berendsen E.M."/>
            <person name="Wells-Bennik M.H."/>
            <person name="Krawcyk A.O."/>
            <person name="De Jong A."/>
            <person name="Holsappel S."/>
            <person name="Eijlander R.T."/>
            <person name="Kuipers O.P."/>
        </authorList>
    </citation>
    <scope>NUCLEOTIDE SEQUENCE [LARGE SCALE GENOMIC DNA]</scope>
    <source>
        <strain evidence="1 2">B4135</strain>
    </source>
</reference>
<name>A0A150M7T6_9BACI</name>
<dbReference type="Proteomes" id="UP000075683">
    <property type="component" value="Unassembled WGS sequence"/>
</dbReference>
<accession>A0A150M7T6</accession>
<proteinExistence type="predicted"/>
<evidence type="ECO:0000313" key="2">
    <source>
        <dbReference type="Proteomes" id="UP000075683"/>
    </source>
</evidence>
<comment type="caution">
    <text evidence="1">The sequence shown here is derived from an EMBL/GenBank/DDBJ whole genome shotgun (WGS) entry which is preliminary data.</text>
</comment>
<organism evidence="1 2">
    <name type="scientific">Caldibacillus debilis</name>
    <dbReference type="NCBI Taxonomy" id="301148"/>
    <lineage>
        <taxon>Bacteria</taxon>
        <taxon>Bacillati</taxon>
        <taxon>Bacillota</taxon>
        <taxon>Bacilli</taxon>
        <taxon>Bacillales</taxon>
        <taxon>Bacillaceae</taxon>
        <taxon>Caldibacillus</taxon>
    </lineage>
</organism>
<gene>
    <name evidence="1" type="ORF">B4135_1945</name>
</gene>
<evidence type="ECO:0000313" key="1">
    <source>
        <dbReference type="EMBL" id="KYD20169.1"/>
    </source>
</evidence>
<protein>
    <submittedName>
        <fullName evidence="1">Uncharacterized protein</fullName>
    </submittedName>
</protein>
<dbReference type="STRING" id="301148.B4135_1945"/>